<reference evidence="2 3" key="1">
    <citation type="journal article" date="2016" name="Sci. Rep.">
        <title>Metabolic traits of an uncultured archaeal lineage -MSBL1- from brine pools of the Red Sea.</title>
        <authorList>
            <person name="Mwirichia R."/>
            <person name="Alam I."/>
            <person name="Rashid M."/>
            <person name="Vinu M."/>
            <person name="Ba-Alawi W."/>
            <person name="Anthony Kamau A."/>
            <person name="Kamanda Ngugi D."/>
            <person name="Goker M."/>
            <person name="Klenk H.P."/>
            <person name="Bajic V."/>
            <person name="Stingl U."/>
        </authorList>
    </citation>
    <scope>NUCLEOTIDE SEQUENCE [LARGE SCALE GENOMIC DNA]</scope>
    <source>
        <strain evidence="2">SCGC-AAA259J03</strain>
    </source>
</reference>
<name>A0A656YVN5_9EURY</name>
<protein>
    <submittedName>
        <fullName evidence="2">Uncharacterized protein</fullName>
    </submittedName>
</protein>
<evidence type="ECO:0000313" key="2">
    <source>
        <dbReference type="EMBL" id="KXA97451.1"/>
    </source>
</evidence>
<comment type="caution">
    <text evidence="2">The sequence shown here is derived from an EMBL/GenBank/DDBJ whole genome shotgun (WGS) entry which is preliminary data.</text>
</comment>
<evidence type="ECO:0000256" key="1">
    <source>
        <dbReference type="SAM" id="MobiDB-lite"/>
    </source>
</evidence>
<dbReference type="AlphaFoldDB" id="A0A656YVN5"/>
<evidence type="ECO:0000313" key="3">
    <source>
        <dbReference type="Proteomes" id="UP000070257"/>
    </source>
</evidence>
<feature type="region of interest" description="Disordered" evidence="1">
    <location>
        <begin position="84"/>
        <end position="131"/>
    </location>
</feature>
<accession>A0A656YVN5</accession>
<sequence>MTAWNFVKGLKKRLETSDDATVVFVTDGGLAWLDSVQSLFPDAVHIRQFHSQNSRGIIYVHLRHNGKPYTVRFPWDVVLEEGEASDDAQRMRKRRKLEEEPSQSERKKCKDHLRRRGCGRTNLYPSEALPR</sequence>
<feature type="compositionally biased region" description="Basic and acidic residues" evidence="1">
    <location>
        <begin position="96"/>
        <end position="108"/>
    </location>
</feature>
<proteinExistence type="predicted"/>
<keyword evidence="3" id="KW-1185">Reference proteome</keyword>
<organism evidence="2 3">
    <name type="scientific">candidate division MSBL1 archaeon SCGC-AAA259J03</name>
    <dbReference type="NCBI Taxonomy" id="1698269"/>
    <lineage>
        <taxon>Archaea</taxon>
        <taxon>Methanobacteriati</taxon>
        <taxon>Methanobacteriota</taxon>
        <taxon>candidate division MSBL1</taxon>
    </lineage>
</organism>
<dbReference type="EMBL" id="LHXT01000052">
    <property type="protein sequence ID" value="KXA97451.1"/>
    <property type="molecule type" value="Genomic_DNA"/>
</dbReference>
<gene>
    <name evidence="2" type="ORF">AKJ39_03305</name>
</gene>
<dbReference type="Proteomes" id="UP000070257">
    <property type="component" value="Unassembled WGS sequence"/>
</dbReference>
<feature type="compositionally biased region" description="Basic residues" evidence="1">
    <location>
        <begin position="109"/>
        <end position="118"/>
    </location>
</feature>